<proteinExistence type="predicted"/>
<protein>
    <submittedName>
        <fullName evidence="2">DUF2523 domain-containing protein</fullName>
    </submittedName>
</protein>
<evidence type="ECO:0000256" key="1">
    <source>
        <dbReference type="SAM" id="Phobius"/>
    </source>
</evidence>
<dbReference type="EMBL" id="JACZZA010000023">
    <property type="protein sequence ID" value="MBE1163036.1"/>
    <property type="molecule type" value="Genomic_DNA"/>
</dbReference>
<dbReference type="RefSeq" id="WP_192557881.1">
    <property type="nucleotide sequence ID" value="NZ_JACZZA010000023.1"/>
</dbReference>
<gene>
    <name evidence="2" type="ORF">IGX34_21840</name>
</gene>
<organism evidence="2 3">
    <name type="scientific">Dyella acidiphila</name>
    <dbReference type="NCBI Taxonomy" id="2775866"/>
    <lineage>
        <taxon>Bacteria</taxon>
        <taxon>Pseudomonadati</taxon>
        <taxon>Pseudomonadota</taxon>
        <taxon>Gammaproteobacteria</taxon>
        <taxon>Lysobacterales</taxon>
        <taxon>Rhodanobacteraceae</taxon>
        <taxon>Dyella</taxon>
    </lineage>
</organism>
<dbReference type="Pfam" id="PF10734">
    <property type="entry name" value="DUF2523"/>
    <property type="match status" value="1"/>
</dbReference>
<reference evidence="2 3" key="1">
    <citation type="submission" date="2020-09" db="EMBL/GenBank/DDBJ databases">
        <title>Dyella sp. 7MK23 isolated from forest soil.</title>
        <authorList>
            <person name="Fu J."/>
        </authorList>
    </citation>
    <scope>NUCLEOTIDE SEQUENCE [LARGE SCALE GENOMIC DNA]</scope>
    <source>
        <strain evidence="2 3">7MK23</strain>
    </source>
</reference>
<evidence type="ECO:0000313" key="2">
    <source>
        <dbReference type="EMBL" id="MBE1163036.1"/>
    </source>
</evidence>
<keyword evidence="1" id="KW-1133">Transmembrane helix</keyword>
<accession>A0ABR9GG54</accession>
<keyword evidence="1" id="KW-0812">Transmembrane</keyword>
<keyword evidence="3" id="KW-1185">Reference proteome</keyword>
<keyword evidence="1" id="KW-0472">Membrane</keyword>
<feature type="transmembrane region" description="Helical" evidence="1">
    <location>
        <begin position="6"/>
        <end position="33"/>
    </location>
</feature>
<name>A0ABR9GG54_9GAMM</name>
<sequence>MPVVIAWLMAALETTVGSIIISALLTLGISFVSYKFTVAPIKQQLMNVLSGVPAEFLNILGWIRLDVACTMVLSAYAARWAVGSAVSLIRTKSSS</sequence>
<evidence type="ECO:0000313" key="3">
    <source>
        <dbReference type="Proteomes" id="UP000651010"/>
    </source>
</evidence>
<dbReference type="Proteomes" id="UP000651010">
    <property type="component" value="Unassembled WGS sequence"/>
</dbReference>
<dbReference type="InterPro" id="IPR019670">
    <property type="entry name" value="DUF2523"/>
</dbReference>
<comment type="caution">
    <text evidence="2">The sequence shown here is derived from an EMBL/GenBank/DDBJ whole genome shotgun (WGS) entry which is preliminary data.</text>
</comment>